<dbReference type="Proteomes" id="UP001359485">
    <property type="component" value="Unassembled WGS sequence"/>
</dbReference>
<dbReference type="EMBL" id="JAWJWF010000003">
    <property type="protein sequence ID" value="KAK6635333.1"/>
    <property type="molecule type" value="Genomic_DNA"/>
</dbReference>
<proteinExistence type="predicted"/>
<sequence>MTDEPVKKKRKMVEGRHGDKGEERKTRQLGSGISIFRQFVTYHIYQDIHRVKKARALSRVKIKCSEDKQVGDTSKRNLFGGRIFNYVKHYVASRWKTTKSLSSPTFAVKSFGLPKLCMIFYSQIEIVKTIFPFGTALKYLTCMVQPMSKLRAKLEAVTSCIFFNIDKVLNCNSLKCHSATLAHRRRAMRL</sequence>
<organism evidence="2 3">
    <name type="scientific">Polyplax serrata</name>
    <name type="common">Common mouse louse</name>
    <dbReference type="NCBI Taxonomy" id="468196"/>
    <lineage>
        <taxon>Eukaryota</taxon>
        <taxon>Metazoa</taxon>
        <taxon>Ecdysozoa</taxon>
        <taxon>Arthropoda</taxon>
        <taxon>Hexapoda</taxon>
        <taxon>Insecta</taxon>
        <taxon>Pterygota</taxon>
        <taxon>Neoptera</taxon>
        <taxon>Paraneoptera</taxon>
        <taxon>Psocodea</taxon>
        <taxon>Troctomorpha</taxon>
        <taxon>Phthiraptera</taxon>
        <taxon>Anoplura</taxon>
        <taxon>Polyplacidae</taxon>
        <taxon>Polyplax</taxon>
    </lineage>
</organism>
<accession>A0ABR1B5V5</accession>
<keyword evidence="3" id="KW-1185">Reference proteome</keyword>
<reference evidence="2 3" key="1">
    <citation type="submission" date="2023-09" db="EMBL/GenBank/DDBJ databases">
        <title>Genomes of two closely related lineages of the louse Polyplax serrata with different host specificities.</title>
        <authorList>
            <person name="Martinu J."/>
            <person name="Tarabai H."/>
            <person name="Stefka J."/>
            <person name="Hypsa V."/>
        </authorList>
    </citation>
    <scope>NUCLEOTIDE SEQUENCE [LARGE SCALE GENOMIC DNA]</scope>
    <source>
        <strain evidence="2">98ZLc_SE</strain>
    </source>
</reference>
<name>A0ABR1B5V5_POLSC</name>
<evidence type="ECO:0000313" key="2">
    <source>
        <dbReference type="EMBL" id="KAK6635333.1"/>
    </source>
</evidence>
<evidence type="ECO:0000313" key="3">
    <source>
        <dbReference type="Proteomes" id="UP001359485"/>
    </source>
</evidence>
<protein>
    <submittedName>
        <fullName evidence="2">Uncharacterized protein</fullName>
    </submittedName>
</protein>
<feature type="region of interest" description="Disordered" evidence="1">
    <location>
        <begin position="1"/>
        <end position="24"/>
    </location>
</feature>
<gene>
    <name evidence="2" type="ORF">RUM44_000584</name>
</gene>
<evidence type="ECO:0000256" key="1">
    <source>
        <dbReference type="SAM" id="MobiDB-lite"/>
    </source>
</evidence>
<comment type="caution">
    <text evidence="2">The sequence shown here is derived from an EMBL/GenBank/DDBJ whole genome shotgun (WGS) entry which is preliminary data.</text>
</comment>